<evidence type="ECO:0000313" key="9">
    <source>
        <dbReference type="Proteomes" id="UP001610432"/>
    </source>
</evidence>
<feature type="compositionally biased region" description="Polar residues" evidence="7">
    <location>
        <begin position="177"/>
        <end position="188"/>
    </location>
</feature>
<dbReference type="Pfam" id="PF09496">
    <property type="entry name" value="CENP-O"/>
    <property type="match status" value="1"/>
</dbReference>
<evidence type="ECO:0000256" key="3">
    <source>
        <dbReference type="ARBA" id="ARBA00007321"/>
    </source>
</evidence>
<comment type="caution">
    <text evidence="8">The sequence shown here is derived from an EMBL/GenBank/DDBJ whole genome shotgun (WGS) entry which is preliminary data.</text>
</comment>
<evidence type="ECO:0000256" key="4">
    <source>
        <dbReference type="ARBA" id="ARBA00022454"/>
    </source>
</evidence>
<keyword evidence="6" id="KW-0137">Centromere</keyword>
<name>A0ABR4LRE8_9EURO</name>
<dbReference type="Proteomes" id="UP001610432">
    <property type="component" value="Unassembled WGS sequence"/>
</dbReference>
<dbReference type="PANTHER" id="PTHR14582">
    <property type="entry name" value="INNER KINETOCHORE SUBUNIT MAL2"/>
    <property type="match status" value="1"/>
</dbReference>
<dbReference type="RefSeq" id="XP_070886005.1">
    <property type="nucleotide sequence ID" value="XM_071024323.1"/>
</dbReference>
<keyword evidence="4" id="KW-0158">Chromosome</keyword>
<gene>
    <name evidence="8" type="ORF">BJX67DRAFT_111260</name>
</gene>
<feature type="region of interest" description="Disordered" evidence="7">
    <location>
        <begin position="175"/>
        <end position="199"/>
    </location>
</feature>
<feature type="compositionally biased region" description="Basic and acidic residues" evidence="7">
    <location>
        <begin position="189"/>
        <end position="199"/>
    </location>
</feature>
<comment type="subcellular location">
    <subcellularLocation>
        <location evidence="2">Chromosome</location>
        <location evidence="2">Centromere</location>
    </subcellularLocation>
    <subcellularLocation>
        <location evidence="1">Nucleus</location>
    </subcellularLocation>
</comment>
<dbReference type="GeneID" id="98139395"/>
<dbReference type="InterPro" id="IPR018464">
    <property type="entry name" value="CENP-O"/>
</dbReference>
<evidence type="ECO:0000313" key="8">
    <source>
        <dbReference type="EMBL" id="KAL2867026.1"/>
    </source>
</evidence>
<reference evidence="8 9" key="1">
    <citation type="submission" date="2024-07" db="EMBL/GenBank/DDBJ databases">
        <title>Section-level genome sequencing and comparative genomics of Aspergillus sections Usti and Cavernicolus.</title>
        <authorList>
            <consortium name="Lawrence Berkeley National Laboratory"/>
            <person name="Nybo J.L."/>
            <person name="Vesth T.C."/>
            <person name="Theobald S."/>
            <person name="Frisvad J.C."/>
            <person name="Larsen T.O."/>
            <person name="Kjaerboelling I."/>
            <person name="Rothschild-Mancinelli K."/>
            <person name="Lyhne E.K."/>
            <person name="Kogle M.E."/>
            <person name="Barry K."/>
            <person name="Clum A."/>
            <person name="Na H."/>
            <person name="Ledsgaard L."/>
            <person name="Lin J."/>
            <person name="Lipzen A."/>
            <person name="Kuo A."/>
            <person name="Riley R."/>
            <person name="Mondo S."/>
            <person name="Labutti K."/>
            <person name="Haridas S."/>
            <person name="Pangalinan J."/>
            <person name="Salamov A.A."/>
            <person name="Simmons B.A."/>
            <person name="Magnuson J.K."/>
            <person name="Chen J."/>
            <person name="Drula E."/>
            <person name="Henrissat B."/>
            <person name="Wiebenga A."/>
            <person name="Lubbers R.J."/>
            <person name="Gomes A.C."/>
            <person name="Macurrencykelacurrency M.R."/>
            <person name="Stajich J."/>
            <person name="Grigoriev I.V."/>
            <person name="Mortensen U.H."/>
            <person name="De Vries R.P."/>
            <person name="Baker S.E."/>
            <person name="Andersen M.R."/>
        </authorList>
    </citation>
    <scope>NUCLEOTIDE SEQUENCE [LARGE SCALE GENOMIC DNA]</scope>
    <source>
        <strain evidence="8 9">CBS 449.75</strain>
    </source>
</reference>
<accession>A0ABR4LRE8</accession>
<comment type="similarity">
    <text evidence="3">Belongs to the CENP-O/MCM21 family.</text>
</comment>
<keyword evidence="5" id="KW-0539">Nucleus</keyword>
<dbReference type="EMBL" id="JBFXLQ010000021">
    <property type="protein sequence ID" value="KAL2867026.1"/>
    <property type="molecule type" value="Genomic_DNA"/>
</dbReference>
<evidence type="ECO:0000256" key="7">
    <source>
        <dbReference type="SAM" id="MobiDB-lite"/>
    </source>
</evidence>
<evidence type="ECO:0000256" key="1">
    <source>
        <dbReference type="ARBA" id="ARBA00004123"/>
    </source>
</evidence>
<keyword evidence="9" id="KW-1185">Reference proteome</keyword>
<sequence length="358" mass="40571">MDPNDPTAHLEEELDSEISSIRREIRKLQRRRLLLSSGILSSESLQKRLRGPQKGPGSILSDLNEDLSPLVRAAGSHTQSNHHRIAFSTTTFPFKDPSPSIDVEEDGAKNLLGVRIDICVRNGRFMKPYYLLLRKMRTDDRNGVRVRVRVHRHTIPAFIPVDRLARIFLPESHSVLGDSSGNRGSQPQPKEKQPRGRKQDLRAFVREVRRQLVAWHTRLDAVHYLRNKLGVIRRGVDLYPDEEEDGPWERDVPIDIDIDSGVVEETRLKKNDLGIVTLWPTALEAWYVRVEWEDGRVGRFKISNSGLVERAVVIGDGGRDKVLEAALTGGDGKVLTVLDRLIKDTLSSRDDDATLDLE</sequence>
<dbReference type="PANTHER" id="PTHR14582:SF1">
    <property type="entry name" value="CENTROMERE PROTEIN O"/>
    <property type="match status" value="1"/>
</dbReference>
<evidence type="ECO:0000256" key="2">
    <source>
        <dbReference type="ARBA" id="ARBA00004584"/>
    </source>
</evidence>
<organism evidence="8 9">
    <name type="scientific">Aspergillus lucknowensis</name>
    <dbReference type="NCBI Taxonomy" id="176173"/>
    <lineage>
        <taxon>Eukaryota</taxon>
        <taxon>Fungi</taxon>
        <taxon>Dikarya</taxon>
        <taxon>Ascomycota</taxon>
        <taxon>Pezizomycotina</taxon>
        <taxon>Eurotiomycetes</taxon>
        <taxon>Eurotiomycetidae</taxon>
        <taxon>Eurotiales</taxon>
        <taxon>Aspergillaceae</taxon>
        <taxon>Aspergillus</taxon>
        <taxon>Aspergillus subgen. Nidulantes</taxon>
    </lineage>
</organism>
<protein>
    <submittedName>
        <fullName evidence="8">Cenp-O kinetochore centromere component-domain-containing protein</fullName>
    </submittedName>
</protein>
<evidence type="ECO:0000256" key="5">
    <source>
        <dbReference type="ARBA" id="ARBA00023242"/>
    </source>
</evidence>
<evidence type="ECO:0000256" key="6">
    <source>
        <dbReference type="ARBA" id="ARBA00023328"/>
    </source>
</evidence>
<proteinExistence type="inferred from homology"/>